<proteinExistence type="predicted"/>
<evidence type="ECO:0000256" key="1">
    <source>
        <dbReference type="SAM" id="MobiDB-lite"/>
    </source>
</evidence>
<keyword evidence="4" id="KW-1185">Reference proteome</keyword>
<comment type="caution">
    <text evidence="3">The sequence shown here is derived from an EMBL/GenBank/DDBJ whole genome shotgun (WGS) entry which is preliminary data.</text>
</comment>
<accession>A0AA88R6J2</accession>
<dbReference type="PANTHER" id="PTHR31286">
    <property type="entry name" value="GLYCINE-RICH CELL WALL STRUCTURAL PROTEIN 1.8-LIKE"/>
    <property type="match status" value="1"/>
</dbReference>
<dbReference type="PANTHER" id="PTHR31286:SF167">
    <property type="entry name" value="OS09G0268800 PROTEIN"/>
    <property type="match status" value="1"/>
</dbReference>
<feature type="region of interest" description="Disordered" evidence="1">
    <location>
        <begin position="509"/>
        <end position="542"/>
    </location>
</feature>
<protein>
    <recommendedName>
        <fullName evidence="2">DUF4283 domain-containing protein</fullName>
    </recommendedName>
</protein>
<evidence type="ECO:0000313" key="3">
    <source>
        <dbReference type="EMBL" id="KAK2979119.1"/>
    </source>
</evidence>
<reference evidence="3" key="1">
    <citation type="submission" date="2022-12" db="EMBL/GenBank/DDBJ databases">
        <title>Draft genome assemblies for two species of Escallonia (Escalloniales).</title>
        <authorList>
            <person name="Chanderbali A."/>
            <person name="Dervinis C."/>
            <person name="Anghel I."/>
            <person name="Soltis D."/>
            <person name="Soltis P."/>
            <person name="Zapata F."/>
        </authorList>
    </citation>
    <scope>NUCLEOTIDE SEQUENCE</scope>
    <source>
        <strain evidence="3">UCBG92.1500</strain>
        <tissue evidence="3">Leaf</tissue>
    </source>
</reference>
<dbReference type="EMBL" id="JAVXUO010001795">
    <property type="protein sequence ID" value="KAK2979119.1"/>
    <property type="molecule type" value="Genomic_DNA"/>
</dbReference>
<feature type="compositionally biased region" description="Basic and acidic residues" evidence="1">
    <location>
        <begin position="527"/>
        <end position="540"/>
    </location>
</feature>
<name>A0AA88R6J2_9ASTE</name>
<gene>
    <name evidence="3" type="ORF">RJ640_021122</name>
</gene>
<dbReference type="AlphaFoldDB" id="A0AA88R6J2"/>
<evidence type="ECO:0000313" key="4">
    <source>
        <dbReference type="Proteomes" id="UP001187471"/>
    </source>
</evidence>
<organism evidence="3 4">
    <name type="scientific">Escallonia rubra</name>
    <dbReference type="NCBI Taxonomy" id="112253"/>
    <lineage>
        <taxon>Eukaryota</taxon>
        <taxon>Viridiplantae</taxon>
        <taxon>Streptophyta</taxon>
        <taxon>Embryophyta</taxon>
        <taxon>Tracheophyta</taxon>
        <taxon>Spermatophyta</taxon>
        <taxon>Magnoliopsida</taxon>
        <taxon>eudicotyledons</taxon>
        <taxon>Gunneridae</taxon>
        <taxon>Pentapetalae</taxon>
        <taxon>asterids</taxon>
        <taxon>campanulids</taxon>
        <taxon>Escalloniales</taxon>
        <taxon>Escalloniaceae</taxon>
        <taxon>Escallonia</taxon>
    </lineage>
</organism>
<dbReference type="InterPro" id="IPR040256">
    <property type="entry name" value="At4g02000-like"/>
</dbReference>
<evidence type="ECO:0000259" key="2">
    <source>
        <dbReference type="Pfam" id="PF14111"/>
    </source>
</evidence>
<sequence>MAFDSFGSDFSESPHTLARYGRLLSLDPDVVACRRHLWANTLIGRIIDTRKLSVQLLQRLLNHFWRLHGRVVVEEIGSLLAFHFALHSDMELVLKANPWNICGTLLVLQRWQPSMAIEQVEFLSFDLWLQLHFIPIELFYRDMAGIIRSAFGEFLAIDWNSVRQQRRDFFRVLVRIRLDDPLIPGLFLEPYDTVQCIDDGDELELVYGTDRRSSVDSEQDSMVHIHGLTVNRKNESAGLTFSSNLYFSPESVCSPISTSDDMVVDDVAPSHSAHAVCTTSIATSVGEAESVVPLVRSVKIGVHVCQATLTESIPSLTDHLDKSAGLGHLQMGRDLLLRGLRGVNFGPVNSTGKHACGKLLSLLTGPTNLAMARQTENEGPSLPWTTMGLDLDHYGSYLDHFQPGTHDFEASTSKLAGILLAQTQSLGCLSPSFSLRAPDLSSEDSSLRAPLAASLVMGLAPNLQYPMTPSALLGTVSSLSIPICSDSAYTSSYDSKKWDIDETLERAGMDGTKSQAKRRKNNFSDVRNFDAKQRSRDTKQTRSPCRMQVELVATEVALFLHRVKFVLELEAFAHGAQSEKYENVQPKLGWKDLKLGKLALLLCPGPISAQKREGKDVVVSWQSPKSIHQDLKLSHYYRKLAFALSEGTWKQEFPWAEGDFAVPEKEGRKGQVCTVGFSTKPATFLQQGLE</sequence>
<feature type="domain" description="DUF4283" evidence="2">
    <location>
        <begin position="37"/>
        <end position="117"/>
    </location>
</feature>
<dbReference type="Proteomes" id="UP001187471">
    <property type="component" value="Unassembled WGS sequence"/>
</dbReference>
<dbReference type="InterPro" id="IPR025558">
    <property type="entry name" value="DUF4283"/>
</dbReference>
<dbReference type="Pfam" id="PF14111">
    <property type="entry name" value="DUF4283"/>
    <property type="match status" value="1"/>
</dbReference>